<accession>A0ABP9B448</accession>
<dbReference type="InterPro" id="IPR029063">
    <property type="entry name" value="SAM-dependent_MTases_sf"/>
</dbReference>
<evidence type="ECO:0000256" key="4">
    <source>
        <dbReference type="SAM" id="MobiDB-lite"/>
    </source>
</evidence>
<reference evidence="6" key="1">
    <citation type="journal article" date="2019" name="Int. J. Syst. Evol. Microbiol.">
        <title>The Global Catalogue of Microorganisms (GCM) 10K type strain sequencing project: providing services to taxonomists for standard genome sequencing and annotation.</title>
        <authorList>
            <consortium name="The Broad Institute Genomics Platform"/>
            <consortium name="The Broad Institute Genome Sequencing Center for Infectious Disease"/>
            <person name="Wu L."/>
            <person name="Ma J."/>
        </authorList>
    </citation>
    <scope>NUCLEOTIDE SEQUENCE [LARGE SCALE GENOMIC DNA]</scope>
    <source>
        <strain evidence="6">JCM 18324</strain>
    </source>
</reference>
<keyword evidence="3" id="KW-0949">S-adenosyl-L-methionine</keyword>
<organism evidence="5 6">
    <name type="scientific">Streptomyces sanyensis</name>
    <dbReference type="NCBI Taxonomy" id="568869"/>
    <lineage>
        <taxon>Bacteria</taxon>
        <taxon>Bacillati</taxon>
        <taxon>Actinomycetota</taxon>
        <taxon>Actinomycetes</taxon>
        <taxon>Kitasatosporales</taxon>
        <taxon>Streptomycetaceae</taxon>
        <taxon>Streptomyces</taxon>
    </lineage>
</organism>
<feature type="region of interest" description="Disordered" evidence="4">
    <location>
        <begin position="1"/>
        <end position="24"/>
    </location>
</feature>
<feature type="compositionally biased region" description="Pro residues" evidence="4">
    <location>
        <begin position="1"/>
        <end position="10"/>
    </location>
</feature>
<evidence type="ECO:0000256" key="1">
    <source>
        <dbReference type="ARBA" id="ARBA00022603"/>
    </source>
</evidence>
<dbReference type="Gene3D" id="3.40.50.150">
    <property type="entry name" value="Vaccinia Virus protein VP39"/>
    <property type="match status" value="1"/>
</dbReference>
<name>A0ABP9B448_9ACTN</name>
<keyword evidence="1" id="KW-0489">Methyltransferase</keyword>
<evidence type="ECO:0000256" key="2">
    <source>
        <dbReference type="ARBA" id="ARBA00022679"/>
    </source>
</evidence>
<evidence type="ECO:0008006" key="7">
    <source>
        <dbReference type="Google" id="ProtNLM"/>
    </source>
</evidence>
<comment type="caution">
    <text evidence="5">The sequence shown here is derived from an EMBL/GenBank/DDBJ whole genome shotgun (WGS) entry which is preliminary data.</text>
</comment>
<dbReference type="InterPro" id="IPR000940">
    <property type="entry name" value="NNMT_TEMT_trans"/>
</dbReference>
<keyword evidence="2" id="KW-0808">Transferase</keyword>
<evidence type="ECO:0000313" key="5">
    <source>
        <dbReference type="EMBL" id="GAA4789299.1"/>
    </source>
</evidence>
<evidence type="ECO:0000313" key="6">
    <source>
        <dbReference type="Proteomes" id="UP001501147"/>
    </source>
</evidence>
<gene>
    <name evidence="5" type="ORF">GCM10023329_45810</name>
</gene>
<protein>
    <recommendedName>
        <fullName evidence="7">Methyltransferase</fullName>
    </recommendedName>
</protein>
<sequence length="267" mass="28461">MTAPPAPGEPPVRRPRAPREHAPRFNADADWDAWPVDAYLRENYRELHPCDAAVIRHHAAVYRGIAPGSVASAVECGTGPNLYPLMAAAAACRRIDALEPGAGNRAYLRRQLAHGPDPAWQPFYDLCRSLDPALPPALATALSRVRVVPGALGGLPERRYGLASMTFVAESVTTSAAEFAELCRAFARAVRPGGRLLAAFMAGMPSYRIADGPLWPALPVGEDALRAVFAPLTASLRITRVAKDPTLPEYGDTGMLLLSATRPGPGA</sequence>
<keyword evidence="6" id="KW-1185">Reference proteome</keyword>
<dbReference type="Proteomes" id="UP001501147">
    <property type="component" value="Unassembled WGS sequence"/>
</dbReference>
<dbReference type="EMBL" id="BAABJV010000014">
    <property type="protein sequence ID" value="GAA4789299.1"/>
    <property type="molecule type" value="Genomic_DNA"/>
</dbReference>
<dbReference type="PROSITE" id="PS51681">
    <property type="entry name" value="SAM_MT_NNMT_PNMT_TEMT"/>
    <property type="match status" value="1"/>
</dbReference>
<dbReference type="RefSeq" id="WP_345615322.1">
    <property type="nucleotide sequence ID" value="NZ_BAABJV010000014.1"/>
</dbReference>
<dbReference type="SUPFAM" id="SSF53335">
    <property type="entry name" value="S-adenosyl-L-methionine-dependent methyltransferases"/>
    <property type="match status" value="1"/>
</dbReference>
<evidence type="ECO:0000256" key="3">
    <source>
        <dbReference type="ARBA" id="ARBA00022691"/>
    </source>
</evidence>
<proteinExistence type="predicted"/>